<dbReference type="AlphaFoldDB" id="A0A399SZ60"/>
<evidence type="ECO:0000259" key="6">
    <source>
        <dbReference type="Pfam" id="PF08281"/>
    </source>
</evidence>
<dbReference type="PANTHER" id="PTHR43133:SF46">
    <property type="entry name" value="RNA POLYMERASE SIGMA-70 FACTOR ECF SUBFAMILY"/>
    <property type="match status" value="1"/>
</dbReference>
<dbReference type="OrthoDB" id="9782991at2"/>
<name>A0A399SZ60_9BACT</name>
<dbReference type="GO" id="GO:0016987">
    <property type="term" value="F:sigma factor activity"/>
    <property type="evidence" value="ECO:0007669"/>
    <property type="project" value="UniProtKB-KW"/>
</dbReference>
<dbReference type="InterPro" id="IPR036388">
    <property type="entry name" value="WH-like_DNA-bd_sf"/>
</dbReference>
<dbReference type="InterPro" id="IPR013324">
    <property type="entry name" value="RNA_pol_sigma_r3/r4-like"/>
</dbReference>
<dbReference type="GO" id="GO:0003677">
    <property type="term" value="F:DNA binding"/>
    <property type="evidence" value="ECO:0007669"/>
    <property type="project" value="InterPro"/>
</dbReference>
<dbReference type="InterPro" id="IPR007627">
    <property type="entry name" value="RNA_pol_sigma70_r2"/>
</dbReference>
<keyword evidence="3" id="KW-0731">Sigma factor</keyword>
<reference evidence="7 8" key="1">
    <citation type="submission" date="2018-08" db="EMBL/GenBank/DDBJ databases">
        <title>Pallidiluteibacterium maritimus gen. nov., sp. nov., isolated from coastal sediment.</title>
        <authorList>
            <person name="Zhou L.Y."/>
        </authorList>
    </citation>
    <scope>NUCLEOTIDE SEQUENCE [LARGE SCALE GENOMIC DNA]</scope>
    <source>
        <strain evidence="7 8">XSD2</strain>
    </source>
</reference>
<dbReference type="Gene3D" id="1.10.10.10">
    <property type="entry name" value="Winged helix-like DNA-binding domain superfamily/Winged helix DNA-binding domain"/>
    <property type="match status" value="1"/>
</dbReference>
<evidence type="ECO:0000256" key="1">
    <source>
        <dbReference type="ARBA" id="ARBA00010641"/>
    </source>
</evidence>
<evidence type="ECO:0000259" key="5">
    <source>
        <dbReference type="Pfam" id="PF04542"/>
    </source>
</evidence>
<keyword evidence="4" id="KW-0804">Transcription</keyword>
<dbReference type="NCBIfam" id="TIGR02985">
    <property type="entry name" value="Sig70_bacteroi1"/>
    <property type="match status" value="1"/>
</dbReference>
<evidence type="ECO:0000256" key="3">
    <source>
        <dbReference type="ARBA" id="ARBA00023082"/>
    </source>
</evidence>
<evidence type="ECO:0000313" key="8">
    <source>
        <dbReference type="Proteomes" id="UP000265926"/>
    </source>
</evidence>
<dbReference type="Pfam" id="PF08281">
    <property type="entry name" value="Sigma70_r4_2"/>
    <property type="match status" value="1"/>
</dbReference>
<protein>
    <submittedName>
        <fullName evidence="7">RNA polymerase sigma-70 factor</fullName>
    </submittedName>
</protein>
<organism evidence="7 8">
    <name type="scientific">Maribellus luteus</name>
    <dbReference type="NCBI Taxonomy" id="2305463"/>
    <lineage>
        <taxon>Bacteria</taxon>
        <taxon>Pseudomonadati</taxon>
        <taxon>Bacteroidota</taxon>
        <taxon>Bacteroidia</taxon>
        <taxon>Marinilabiliales</taxon>
        <taxon>Prolixibacteraceae</taxon>
        <taxon>Maribellus</taxon>
    </lineage>
</organism>
<keyword evidence="2" id="KW-0805">Transcription regulation</keyword>
<comment type="similarity">
    <text evidence="1">Belongs to the sigma-70 factor family. ECF subfamily.</text>
</comment>
<evidence type="ECO:0000256" key="2">
    <source>
        <dbReference type="ARBA" id="ARBA00023015"/>
    </source>
</evidence>
<dbReference type="InterPro" id="IPR014284">
    <property type="entry name" value="RNA_pol_sigma-70_dom"/>
</dbReference>
<dbReference type="EMBL" id="QWGR01000003">
    <property type="protein sequence ID" value="RIJ49450.1"/>
    <property type="molecule type" value="Genomic_DNA"/>
</dbReference>
<dbReference type="RefSeq" id="WP_119437337.1">
    <property type="nucleotide sequence ID" value="NZ_QWGR01000003.1"/>
</dbReference>
<gene>
    <name evidence="7" type="ORF">D1614_07875</name>
</gene>
<comment type="caution">
    <text evidence="7">The sequence shown here is derived from an EMBL/GenBank/DDBJ whole genome shotgun (WGS) entry which is preliminary data.</text>
</comment>
<dbReference type="Pfam" id="PF04542">
    <property type="entry name" value="Sigma70_r2"/>
    <property type="match status" value="1"/>
</dbReference>
<dbReference type="InterPro" id="IPR039425">
    <property type="entry name" value="RNA_pol_sigma-70-like"/>
</dbReference>
<accession>A0A399SZ60</accession>
<dbReference type="InterPro" id="IPR013325">
    <property type="entry name" value="RNA_pol_sigma_r2"/>
</dbReference>
<feature type="domain" description="RNA polymerase sigma factor 70 region 4 type 2" evidence="6">
    <location>
        <begin position="119"/>
        <end position="170"/>
    </location>
</feature>
<evidence type="ECO:0000256" key="4">
    <source>
        <dbReference type="ARBA" id="ARBA00023163"/>
    </source>
</evidence>
<evidence type="ECO:0000313" key="7">
    <source>
        <dbReference type="EMBL" id="RIJ49450.1"/>
    </source>
</evidence>
<feature type="domain" description="RNA polymerase sigma-70 region 2" evidence="5">
    <location>
        <begin position="30"/>
        <end position="88"/>
    </location>
</feature>
<proteinExistence type="inferred from homology"/>
<dbReference type="GO" id="GO:0006352">
    <property type="term" value="P:DNA-templated transcription initiation"/>
    <property type="evidence" value="ECO:0007669"/>
    <property type="project" value="InterPro"/>
</dbReference>
<dbReference type="InterPro" id="IPR014327">
    <property type="entry name" value="RNA_pol_sigma70_bacteroid"/>
</dbReference>
<dbReference type="Proteomes" id="UP000265926">
    <property type="component" value="Unassembled WGS sequence"/>
</dbReference>
<keyword evidence="8" id="KW-1185">Reference proteome</keyword>
<dbReference type="Gene3D" id="1.10.1740.10">
    <property type="match status" value="1"/>
</dbReference>
<dbReference type="SUPFAM" id="SSF88946">
    <property type="entry name" value="Sigma2 domain of RNA polymerase sigma factors"/>
    <property type="match status" value="1"/>
</dbReference>
<dbReference type="InterPro" id="IPR013249">
    <property type="entry name" value="RNA_pol_sigma70_r4_t2"/>
</dbReference>
<dbReference type="SUPFAM" id="SSF88659">
    <property type="entry name" value="Sigma3 and sigma4 domains of RNA polymerase sigma factors"/>
    <property type="match status" value="1"/>
</dbReference>
<dbReference type="NCBIfam" id="TIGR02937">
    <property type="entry name" value="sigma70-ECF"/>
    <property type="match status" value="1"/>
</dbReference>
<dbReference type="PANTHER" id="PTHR43133">
    <property type="entry name" value="RNA POLYMERASE ECF-TYPE SIGMA FACTO"/>
    <property type="match status" value="1"/>
</dbReference>
<sequence length="190" mass="22402">MTNSSDRNLIQGIRKGDIDSFRKLFDEKYSLFYVFIEGLVKNSVWAEDITQNVFLKVWVNRAKLNPEQSIHTYLYVLARNEVRDHFRLKSNMSHQSVQEDHQVYSEDYAGQMDAQTISDQIDKIVSQMPEQRQKVFVLSRKEMLSNKEIAHKLNLSVRTVERHIFLAMKEIKRHLPASYNLLLLLMLLKS</sequence>